<feature type="region of interest" description="Disordered" evidence="1">
    <location>
        <begin position="70"/>
        <end position="93"/>
    </location>
</feature>
<organism evidence="3 4">
    <name type="scientific">Rhynchophorus ferrugineus</name>
    <name type="common">Red palm weevil</name>
    <name type="synonym">Curculio ferrugineus</name>
    <dbReference type="NCBI Taxonomy" id="354439"/>
    <lineage>
        <taxon>Eukaryota</taxon>
        <taxon>Metazoa</taxon>
        <taxon>Ecdysozoa</taxon>
        <taxon>Arthropoda</taxon>
        <taxon>Hexapoda</taxon>
        <taxon>Insecta</taxon>
        <taxon>Pterygota</taxon>
        <taxon>Neoptera</taxon>
        <taxon>Endopterygota</taxon>
        <taxon>Coleoptera</taxon>
        <taxon>Polyphaga</taxon>
        <taxon>Cucujiformia</taxon>
        <taxon>Curculionidae</taxon>
        <taxon>Dryophthorinae</taxon>
        <taxon>Rhynchophorus</taxon>
    </lineage>
</organism>
<evidence type="ECO:0000313" key="3">
    <source>
        <dbReference type="EMBL" id="KAF7274930.1"/>
    </source>
</evidence>
<feature type="region of interest" description="Disordered" evidence="1">
    <location>
        <begin position="1"/>
        <end position="41"/>
    </location>
</feature>
<keyword evidence="2" id="KW-1133">Transmembrane helix</keyword>
<reference evidence="3" key="1">
    <citation type="submission" date="2020-08" db="EMBL/GenBank/DDBJ databases">
        <title>Genome sequencing and assembly of the red palm weevil Rhynchophorus ferrugineus.</title>
        <authorList>
            <person name="Dias G.B."/>
            <person name="Bergman C.M."/>
            <person name="Manee M."/>
        </authorList>
    </citation>
    <scope>NUCLEOTIDE SEQUENCE</scope>
    <source>
        <strain evidence="3">AA-2017</strain>
        <tissue evidence="3">Whole larva</tissue>
    </source>
</reference>
<name>A0A834IBN2_RHYFE</name>
<proteinExistence type="predicted"/>
<keyword evidence="4" id="KW-1185">Reference proteome</keyword>
<dbReference type="AlphaFoldDB" id="A0A834IBN2"/>
<comment type="caution">
    <text evidence="3">The sequence shown here is derived from an EMBL/GenBank/DDBJ whole genome shotgun (WGS) entry which is preliminary data.</text>
</comment>
<evidence type="ECO:0000256" key="1">
    <source>
        <dbReference type="SAM" id="MobiDB-lite"/>
    </source>
</evidence>
<feature type="transmembrane region" description="Helical" evidence="2">
    <location>
        <begin position="47"/>
        <end position="65"/>
    </location>
</feature>
<accession>A0A834IBN2</accession>
<protein>
    <submittedName>
        <fullName evidence="3">Uncharacterized protein</fullName>
    </submittedName>
</protein>
<keyword evidence="2" id="KW-0472">Membrane</keyword>
<dbReference type="Proteomes" id="UP000625711">
    <property type="component" value="Unassembled WGS sequence"/>
</dbReference>
<dbReference type="EMBL" id="JAACXV010011803">
    <property type="protein sequence ID" value="KAF7274930.1"/>
    <property type="molecule type" value="Genomic_DNA"/>
</dbReference>
<evidence type="ECO:0000313" key="4">
    <source>
        <dbReference type="Proteomes" id="UP000625711"/>
    </source>
</evidence>
<gene>
    <name evidence="3" type="ORF">GWI33_012408</name>
</gene>
<evidence type="ECO:0000256" key="2">
    <source>
        <dbReference type="SAM" id="Phobius"/>
    </source>
</evidence>
<sequence length="93" mass="10453">MPRRDNRTTTTGSCRMRRPPLDVGGMEEDARAPSPRKRGERKAMEQVFVEIGCYAAFVFFPLFLLRPPVASPRVAPTTTKTRNDPSKKGFVAK</sequence>
<keyword evidence="2" id="KW-0812">Transmembrane</keyword>